<name>A0A381N5N6_9ZZZZ</name>
<dbReference type="AlphaFoldDB" id="A0A381N5N6"/>
<organism evidence="1">
    <name type="scientific">marine metagenome</name>
    <dbReference type="NCBI Taxonomy" id="408172"/>
    <lineage>
        <taxon>unclassified sequences</taxon>
        <taxon>metagenomes</taxon>
        <taxon>ecological metagenomes</taxon>
    </lineage>
</organism>
<dbReference type="EMBL" id="UINC01000096">
    <property type="protein sequence ID" value="SUZ48958.1"/>
    <property type="molecule type" value="Genomic_DNA"/>
</dbReference>
<gene>
    <name evidence="1" type="ORF">METZ01_LOCUS1812</name>
</gene>
<proteinExistence type="predicted"/>
<evidence type="ECO:0000313" key="1">
    <source>
        <dbReference type="EMBL" id="SUZ48958.1"/>
    </source>
</evidence>
<feature type="non-terminal residue" evidence="1">
    <location>
        <position position="1"/>
    </location>
</feature>
<sequence>VIPVDLTFLENIKILRNRNYALNVKKYALLTENLLPVNILTSA</sequence>
<protein>
    <submittedName>
        <fullName evidence="1">Uncharacterized protein</fullName>
    </submittedName>
</protein>
<reference evidence="1" key="1">
    <citation type="submission" date="2018-05" db="EMBL/GenBank/DDBJ databases">
        <authorList>
            <person name="Lanie J.A."/>
            <person name="Ng W.-L."/>
            <person name="Kazmierczak K.M."/>
            <person name="Andrzejewski T.M."/>
            <person name="Davidsen T.M."/>
            <person name="Wayne K.J."/>
            <person name="Tettelin H."/>
            <person name="Glass J.I."/>
            <person name="Rusch D."/>
            <person name="Podicherti R."/>
            <person name="Tsui H.-C.T."/>
            <person name="Winkler M.E."/>
        </authorList>
    </citation>
    <scope>NUCLEOTIDE SEQUENCE</scope>
</reference>
<accession>A0A381N5N6</accession>